<gene>
    <name evidence="1" type="ORF">A3D09_00475</name>
</gene>
<proteinExistence type="predicted"/>
<evidence type="ECO:0000313" key="1">
    <source>
        <dbReference type="EMBL" id="OGD70516.1"/>
    </source>
</evidence>
<evidence type="ECO:0000313" key="2">
    <source>
        <dbReference type="Proteomes" id="UP000177390"/>
    </source>
</evidence>
<name>A0A1F5ETD4_9BACT</name>
<dbReference type="EMBL" id="MFAH01000052">
    <property type="protein sequence ID" value="OGD70516.1"/>
    <property type="molecule type" value="Genomic_DNA"/>
</dbReference>
<comment type="caution">
    <text evidence="1">The sequence shown here is derived from an EMBL/GenBank/DDBJ whole genome shotgun (WGS) entry which is preliminary data.</text>
</comment>
<dbReference type="AlphaFoldDB" id="A0A1F5ETD4"/>
<reference evidence="1 2" key="1">
    <citation type="journal article" date="2016" name="Nat. Commun.">
        <title>Thousands of microbial genomes shed light on interconnected biogeochemical processes in an aquifer system.</title>
        <authorList>
            <person name="Anantharaman K."/>
            <person name="Brown C.T."/>
            <person name="Hug L.A."/>
            <person name="Sharon I."/>
            <person name="Castelle C.J."/>
            <person name="Probst A.J."/>
            <person name="Thomas B.C."/>
            <person name="Singh A."/>
            <person name="Wilkins M.J."/>
            <person name="Karaoz U."/>
            <person name="Brodie E.L."/>
            <person name="Williams K.H."/>
            <person name="Hubbard S.S."/>
            <person name="Banfield J.F."/>
        </authorList>
    </citation>
    <scope>NUCLEOTIDE SEQUENCE [LARGE SCALE GENOMIC DNA]</scope>
</reference>
<dbReference type="Proteomes" id="UP000177390">
    <property type="component" value="Unassembled WGS sequence"/>
</dbReference>
<accession>A0A1F5ETD4</accession>
<organism evidence="1 2">
    <name type="scientific">Candidatus Collierbacteria bacterium RIFCSPHIGHO2_02_FULL_49_10</name>
    <dbReference type="NCBI Taxonomy" id="1817723"/>
    <lineage>
        <taxon>Bacteria</taxon>
        <taxon>Candidatus Collieribacteriota</taxon>
    </lineage>
</organism>
<protein>
    <submittedName>
        <fullName evidence="1">Uncharacterized protein</fullName>
    </submittedName>
</protein>
<sequence>MEKRTEQEKQIIRGNDELRIGFSEGVDVLLAELERVAEELDIDPDELLEVLYRRRAGGYDEALENMLDEDDDE</sequence>